<keyword evidence="2 5" id="KW-0808">Transferase</keyword>
<dbReference type="CDD" id="cd00761">
    <property type="entry name" value="Glyco_tranf_GTA_type"/>
    <property type="match status" value="1"/>
</dbReference>
<dbReference type="InterPro" id="IPR029044">
    <property type="entry name" value="Nucleotide-diphossugar_trans"/>
</dbReference>
<evidence type="ECO:0000259" key="4">
    <source>
        <dbReference type="Pfam" id="PF08759"/>
    </source>
</evidence>
<dbReference type="InterPro" id="IPR014869">
    <property type="entry name" value="GT-D"/>
</dbReference>
<evidence type="ECO:0000313" key="6">
    <source>
        <dbReference type="Proteomes" id="UP000254924"/>
    </source>
</evidence>
<evidence type="ECO:0000256" key="2">
    <source>
        <dbReference type="ARBA" id="ARBA00022679"/>
    </source>
</evidence>
<dbReference type="PANTHER" id="PTHR22916">
    <property type="entry name" value="GLYCOSYLTRANSFERASE"/>
    <property type="match status" value="1"/>
</dbReference>
<evidence type="ECO:0000259" key="3">
    <source>
        <dbReference type="Pfam" id="PF00535"/>
    </source>
</evidence>
<keyword evidence="1" id="KW-0328">Glycosyltransferase</keyword>
<sequence length="571" mass="66311">MALPQIDVRSIAWSIDYIKQHQASIVRFGDGEIDLIMGRSIPYQSYDKDLALELLEILETPSSRKLMVCLPDVFEHLERYNSNAQHFWENHFEQFADFYKNHCRSSWYGSTFLSRPYIDWVDKSQAQANIEKLRSLWQDKDLLIVEGETSRSGVGNDLFDNSKSIKRIIGPSKNAYQDLDWIYDKVMEHSANRLVLVMLGPTAKVLVKRLADSGIQAIDLGHIDSEYEWYQMKATHKVKLAHKHTAEFNYDEDIAFDEDTNYLSQIVAHIKDKEKKPMTSEKISIIVPVYNAENYLRRCIDSILEQTYTNFELLLINDGSTDGSAKILEEVKESDSRIRVVHKKNEGVSATRNLGLKLVTGDYITFIDSDDFVDKLYLEVLYKSLTENDADIASGNFASFNEERQAFLFFTTDETYFEKVYSPQEWLDQENNPRHNLFLTVIFTPFKLYKRELWENIEYPVGRVREDDAIIHKLYLRCQRISFVNSAIYFYSQHEDSLSKTVMQKDIATMISNAEERIALMAAMNYDISEHVKSYHKRLEKCLEDALNAGQIALAKEIKVKLELLNNQSNI</sequence>
<evidence type="ECO:0000256" key="1">
    <source>
        <dbReference type="ARBA" id="ARBA00022676"/>
    </source>
</evidence>
<gene>
    <name evidence="5" type="primary">kfoC</name>
    <name evidence="5" type="ORF">NCTC12224_01815</name>
</gene>
<reference evidence="5 6" key="1">
    <citation type="submission" date="2018-06" db="EMBL/GenBank/DDBJ databases">
        <authorList>
            <consortium name="Pathogen Informatics"/>
            <person name="Doyle S."/>
        </authorList>
    </citation>
    <scope>NUCLEOTIDE SEQUENCE [LARGE SCALE GENOMIC DNA]</scope>
    <source>
        <strain evidence="5 6">NCTC12224</strain>
    </source>
</reference>
<dbReference type="InterPro" id="IPR001173">
    <property type="entry name" value="Glyco_trans_2-like"/>
</dbReference>
<evidence type="ECO:0000313" key="5">
    <source>
        <dbReference type="EMBL" id="SUN62317.1"/>
    </source>
</evidence>
<feature type="domain" description="Glycosyltransferase 2-like" evidence="3">
    <location>
        <begin position="284"/>
        <end position="407"/>
    </location>
</feature>
<dbReference type="NCBIfam" id="TIGR03728">
    <property type="entry name" value="glyco_access_1"/>
    <property type="match status" value="1"/>
</dbReference>
<name>A0A380KDF2_9STRE</name>
<accession>A0A380KDF2</accession>
<feature type="domain" description="Glycosyltransferase GT-D fold" evidence="4">
    <location>
        <begin position="25"/>
        <end position="248"/>
    </location>
</feature>
<protein>
    <submittedName>
        <fullName evidence="5">Putative glycosyltransferase</fullName>
    </submittedName>
</protein>
<proteinExistence type="predicted"/>
<dbReference type="Pfam" id="PF00535">
    <property type="entry name" value="Glycos_transf_2"/>
    <property type="match status" value="1"/>
</dbReference>
<organism evidence="5 6">
    <name type="scientific">Streptococcus hyointestinalis</name>
    <dbReference type="NCBI Taxonomy" id="1337"/>
    <lineage>
        <taxon>Bacteria</taxon>
        <taxon>Bacillati</taxon>
        <taxon>Bacillota</taxon>
        <taxon>Bacilli</taxon>
        <taxon>Lactobacillales</taxon>
        <taxon>Streptococcaceae</taxon>
        <taxon>Streptococcus</taxon>
    </lineage>
</organism>
<dbReference type="Proteomes" id="UP000254924">
    <property type="component" value="Unassembled WGS sequence"/>
</dbReference>
<dbReference type="AlphaFoldDB" id="A0A380KDF2"/>
<keyword evidence="6" id="KW-1185">Reference proteome</keyword>
<dbReference type="EMBL" id="UHFN01000007">
    <property type="protein sequence ID" value="SUN62317.1"/>
    <property type="molecule type" value="Genomic_DNA"/>
</dbReference>
<dbReference type="Pfam" id="PF08759">
    <property type="entry name" value="GT-D"/>
    <property type="match status" value="1"/>
</dbReference>
<dbReference type="PANTHER" id="PTHR22916:SF51">
    <property type="entry name" value="GLYCOSYLTRANSFERASE EPSH-RELATED"/>
    <property type="match status" value="1"/>
</dbReference>
<dbReference type="Gene3D" id="3.90.550.10">
    <property type="entry name" value="Spore Coat Polysaccharide Biosynthesis Protein SpsA, Chain A"/>
    <property type="match status" value="1"/>
</dbReference>
<dbReference type="GO" id="GO:0016757">
    <property type="term" value="F:glycosyltransferase activity"/>
    <property type="evidence" value="ECO:0007669"/>
    <property type="project" value="UniProtKB-KW"/>
</dbReference>
<dbReference type="SUPFAM" id="SSF53448">
    <property type="entry name" value="Nucleotide-diphospho-sugar transferases"/>
    <property type="match status" value="1"/>
</dbReference>